<evidence type="ECO:0000313" key="2">
    <source>
        <dbReference type="Proteomes" id="UP000823775"/>
    </source>
</evidence>
<protein>
    <submittedName>
        <fullName evidence="1">Uncharacterized protein</fullName>
    </submittedName>
</protein>
<sequence length="102" mass="11204">MSNESGSTCMKPVARIIPAANALTITKRLRSGLRAGIECVTSGRHTPIMLVIKMDIMAMIFKDNALDLLTHELSSSAPQSDCTPRAKIEMRMKKMAICLKLK</sequence>
<evidence type="ECO:0000313" key="1">
    <source>
        <dbReference type="EMBL" id="MCD9644217.1"/>
    </source>
</evidence>
<comment type="caution">
    <text evidence="1">The sequence shown here is derived from an EMBL/GenBank/DDBJ whole genome shotgun (WGS) entry which is preliminary data.</text>
</comment>
<proteinExistence type="predicted"/>
<dbReference type="Proteomes" id="UP000823775">
    <property type="component" value="Unassembled WGS sequence"/>
</dbReference>
<keyword evidence="2" id="KW-1185">Reference proteome</keyword>
<name>A0ABS8VCK5_DATST</name>
<gene>
    <name evidence="1" type="ORF">HAX54_032365</name>
</gene>
<accession>A0ABS8VCK5</accession>
<dbReference type="EMBL" id="JACEIK010004106">
    <property type="protein sequence ID" value="MCD9644217.1"/>
    <property type="molecule type" value="Genomic_DNA"/>
</dbReference>
<reference evidence="1 2" key="1">
    <citation type="journal article" date="2021" name="BMC Genomics">
        <title>Datura genome reveals duplications of psychoactive alkaloid biosynthetic genes and high mutation rate following tissue culture.</title>
        <authorList>
            <person name="Rajewski A."/>
            <person name="Carter-House D."/>
            <person name="Stajich J."/>
            <person name="Litt A."/>
        </authorList>
    </citation>
    <scope>NUCLEOTIDE SEQUENCE [LARGE SCALE GENOMIC DNA]</scope>
    <source>
        <strain evidence="1">AR-01</strain>
    </source>
</reference>
<organism evidence="1 2">
    <name type="scientific">Datura stramonium</name>
    <name type="common">Jimsonweed</name>
    <name type="synonym">Common thornapple</name>
    <dbReference type="NCBI Taxonomy" id="4076"/>
    <lineage>
        <taxon>Eukaryota</taxon>
        <taxon>Viridiplantae</taxon>
        <taxon>Streptophyta</taxon>
        <taxon>Embryophyta</taxon>
        <taxon>Tracheophyta</taxon>
        <taxon>Spermatophyta</taxon>
        <taxon>Magnoliopsida</taxon>
        <taxon>eudicotyledons</taxon>
        <taxon>Gunneridae</taxon>
        <taxon>Pentapetalae</taxon>
        <taxon>asterids</taxon>
        <taxon>lamiids</taxon>
        <taxon>Solanales</taxon>
        <taxon>Solanaceae</taxon>
        <taxon>Solanoideae</taxon>
        <taxon>Datureae</taxon>
        <taxon>Datura</taxon>
    </lineage>
</organism>